<evidence type="ECO:0000259" key="2">
    <source>
        <dbReference type="Pfam" id="PF25852"/>
    </source>
</evidence>
<dbReference type="PANTHER" id="PTHR43739:SF5">
    <property type="entry name" value="EXO-ALPHA-SIALIDASE"/>
    <property type="match status" value="1"/>
</dbReference>
<dbReference type="SUPFAM" id="SSF110296">
    <property type="entry name" value="Oligoxyloglucan reducing end-specific cellobiohydrolase"/>
    <property type="match status" value="2"/>
</dbReference>
<feature type="transmembrane region" description="Helical" evidence="1">
    <location>
        <begin position="407"/>
        <end position="432"/>
    </location>
</feature>
<reference evidence="3" key="1">
    <citation type="submission" date="2018-05" db="EMBL/GenBank/DDBJ databases">
        <authorList>
            <person name="Lanie J.A."/>
            <person name="Ng W.-L."/>
            <person name="Kazmierczak K.M."/>
            <person name="Andrzejewski T.M."/>
            <person name="Davidsen T.M."/>
            <person name="Wayne K.J."/>
            <person name="Tettelin H."/>
            <person name="Glass J.I."/>
            <person name="Rusch D."/>
            <person name="Podicherti R."/>
            <person name="Tsui H.-C.T."/>
            <person name="Winkler M.E."/>
        </authorList>
    </citation>
    <scope>NUCLEOTIDE SEQUENCE</scope>
</reference>
<dbReference type="AlphaFoldDB" id="A0A381VR84"/>
<dbReference type="InterPro" id="IPR058667">
    <property type="entry name" value="DUF6242_C"/>
</dbReference>
<organism evidence="3">
    <name type="scientific">marine metagenome</name>
    <dbReference type="NCBI Taxonomy" id="408172"/>
    <lineage>
        <taxon>unclassified sequences</taxon>
        <taxon>metagenomes</taxon>
        <taxon>ecological metagenomes</taxon>
    </lineage>
</organism>
<feature type="transmembrane region" description="Helical" evidence="1">
    <location>
        <begin position="12"/>
        <end position="35"/>
    </location>
</feature>
<feature type="domain" description="DUF6242" evidence="2">
    <location>
        <begin position="70"/>
        <end position="279"/>
    </location>
</feature>
<dbReference type="PANTHER" id="PTHR43739">
    <property type="entry name" value="XYLOGLUCANASE (EUROFUNG)"/>
    <property type="match status" value="1"/>
</dbReference>
<name>A0A381VR84_9ZZZZ</name>
<gene>
    <name evidence="3" type="ORF">METZ01_LOCUS95405</name>
</gene>
<accession>A0A381VR84</accession>
<feature type="non-terminal residue" evidence="3">
    <location>
        <position position="496"/>
    </location>
</feature>
<sequence length="496" mass="55511">MSTRYFKPIRILHKWLGVACFLFVIVLSVSGILLMHTDSLELSKRMVGGQFLPKKYFYVAETHRSIQSLAFISNNKTPLLFAGTDHGLFRSIDSGKNWVESKQGLFSQDIRALATNPKNPKVIYAGTSKGIFKSEDQGESWGEWFDQASGLENILINDLLVSPKEESTVYAATQGGLFFSYEGGDLWEPVEGAIPKNENINSIQFSAAYPSQLIISTESSIFRSSSNGKSWEKKWTTLPPGVSSLITLKTDPEFIFIGTEKGFYKSFNGGLNWIKDKNKNLKKIFALDVNSTDHSSIFATSPKGLFYSTNSGDTWKDITPNDKTLDSYKETPITQINKILSVPTLNGKGSLLLAGSEMGLFLSKNNGAIWSFIDLGKFGNTVSKEDFKMDLGKLVTEIHTGRFFGSYFYWLVDISSVGMIGLAITGLMVIFYRKKIKKTKVPKKKTLDEEIEIDNIIDMSESNNEVQIDKQKAHIMIEHLNEHLEKCKAIYDSSIS</sequence>
<protein>
    <recommendedName>
        <fullName evidence="2">DUF6242 domain-containing protein</fullName>
    </recommendedName>
</protein>
<dbReference type="Gene3D" id="2.130.10.10">
    <property type="entry name" value="YVTN repeat-like/Quinoprotein amine dehydrogenase"/>
    <property type="match status" value="2"/>
</dbReference>
<keyword evidence="1" id="KW-0472">Membrane</keyword>
<evidence type="ECO:0000313" key="3">
    <source>
        <dbReference type="EMBL" id="SVA42551.1"/>
    </source>
</evidence>
<evidence type="ECO:0000256" key="1">
    <source>
        <dbReference type="SAM" id="Phobius"/>
    </source>
</evidence>
<dbReference type="Pfam" id="PF25852">
    <property type="entry name" value="DUF6242_C"/>
    <property type="match status" value="1"/>
</dbReference>
<keyword evidence="1" id="KW-1133">Transmembrane helix</keyword>
<dbReference type="InterPro" id="IPR015943">
    <property type="entry name" value="WD40/YVTN_repeat-like_dom_sf"/>
</dbReference>
<keyword evidence="1" id="KW-0812">Transmembrane</keyword>
<dbReference type="GO" id="GO:0010411">
    <property type="term" value="P:xyloglucan metabolic process"/>
    <property type="evidence" value="ECO:0007669"/>
    <property type="project" value="TreeGrafter"/>
</dbReference>
<proteinExistence type="predicted"/>
<dbReference type="InterPro" id="IPR052025">
    <property type="entry name" value="Xyloglucanase_GH74"/>
</dbReference>
<dbReference type="EMBL" id="UINC01009490">
    <property type="protein sequence ID" value="SVA42551.1"/>
    <property type="molecule type" value="Genomic_DNA"/>
</dbReference>